<organism evidence="6 7">
    <name type="scientific">Stecheria intestinalis</name>
    <dbReference type="NCBI Taxonomy" id="2606630"/>
    <lineage>
        <taxon>Bacteria</taxon>
        <taxon>Bacillati</taxon>
        <taxon>Bacillota</taxon>
        <taxon>Erysipelotrichia</taxon>
        <taxon>Erysipelotrichales</taxon>
        <taxon>Erysipelotrichaceae</taxon>
        <taxon>Stecheria</taxon>
    </lineage>
</organism>
<dbReference type="Gene3D" id="3.20.20.70">
    <property type="entry name" value="Aldolase class I"/>
    <property type="match status" value="1"/>
</dbReference>
<dbReference type="AlphaFoldDB" id="A0A7X2TFV7"/>
<dbReference type="Proteomes" id="UP000461880">
    <property type="component" value="Unassembled WGS sequence"/>
</dbReference>
<gene>
    <name evidence="6" type="ORF">FYJ51_02965</name>
</gene>
<keyword evidence="7" id="KW-1185">Reference proteome</keyword>
<evidence type="ECO:0000313" key="7">
    <source>
        <dbReference type="Proteomes" id="UP000461880"/>
    </source>
</evidence>
<evidence type="ECO:0000313" key="6">
    <source>
        <dbReference type="EMBL" id="MSS57861.1"/>
    </source>
</evidence>
<dbReference type="InterPro" id="IPR013785">
    <property type="entry name" value="Aldolase_TIM"/>
</dbReference>
<dbReference type="CDD" id="cd00452">
    <property type="entry name" value="KDPG_aldolase"/>
    <property type="match status" value="1"/>
</dbReference>
<proteinExistence type="inferred from homology"/>
<dbReference type="SUPFAM" id="SSF51569">
    <property type="entry name" value="Aldolase"/>
    <property type="match status" value="1"/>
</dbReference>
<accession>A0A7X2TFV7</accession>
<comment type="subunit">
    <text evidence="3">Homotrimer.</text>
</comment>
<reference evidence="6 7" key="1">
    <citation type="submission" date="2019-08" db="EMBL/GenBank/DDBJ databases">
        <title>In-depth cultivation of the pig gut microbiome towards novel bacterial diversity and tailored functional studies.</title>
        <authorList>
            <person name="Wylensek D."/>
            <person name="Hitch T.C.A."/>
            <person name="Clavel T."/>
        </authorList>
    </citation>
    <scope>NUCLEOTIDE SEQUENCE [LARGE SCALE GENOMIC DNA]</scope>
    <source>
        <strain evidence="6 7">Oil+RF-744-GAM-WT-6</strain>
    </source>
</reference>
<evidence type="ECO:0000256" key="3">
    <source>
        <dbReference type="ARBA" id="ARBA00011233"/>
    </source>
</evidence>
<comment type="similarity">
    <text evidence="2">Belongs to the KHG/KDPG aldolase family.</text>
</comment>
<evidence type="ECO:0000256" key="1">
    <source>
        <dbReference type="ARBA" id="ARBA00004761"/>
    </source>
</evidence>
<dbReference type="GO" id="GO:0016829">
    <property type="term" value="F:lyase activity"/>
    <property type="evidence" value="ECO:0007669"/>
    <property type="project" value="UniProtKB-KW"/>
</dbReference>
<sequence length="203" mass="22455">MELSKVTMILRGYTYEQVRGVAEVLLNAKYVRNMEITMNTEGAVETIRKIAAEYGDRLNVGAGTVQYLDELKQVQAAGAVFALSPRMMSKEMLDFCKEHNMVSVPAGFTPSEVGELFDNGADIVKIFPANELSLSYAKKLCEPMGNLKLMAVGGINKNNVREAFESGYQYVGSAGGIFRKEDIKAGNLDSMRKSLKEFEEQLD</sequence>
<evidence type="ECO:0000256" key="4">
    <source>
        <dbReference type="ARBA" id="ARBA00023239"/>
    </source>
</evidence>
<keyword evidence="5" id="KW-0119">Carbohydrate metabolism</keyword>
<comment type="pathway">
    <text evidence="1">Carbohydrate acid metabolism.</text>
</comment>
<evidence type="ECO:0000256" key="5">
    <source>
        <dbReference type="ARBA" id="ARBA00023277"/>
    </source>
</evidence>
<dbReference type="PANTHER" id="PTHR30246">
    <property type="entry name" value="2-KETO-3-DEOXY-6-PHOSPHOGLUCONATE ALDOLASE"/>
    <property type="match status" value="1"/>
</dbReference>
<dbReference type="PANTHER" id="PTHR30246:SF1">
    <property type="entry name" value="2-DEHYDRO-3-DEOXY-6-PHOSPHOGALACTONATE ALDOLASE-RELATED"/>
    <property type="match status" value="1"/>
</dbReference>
<dbReference type="InterPro" id="IPR000887">
    <property type="entry name" value="Aldlse_KDPG_KHG"/>
</dbReference>
<comment type="caution">
    <text evidence="6">The sequence shown here is derived from an EMBL/GenBank/DDBJ whole genome shotgun (WGS) entry which is preliminary data.</text>
</comment>
<keyword evidence="4" id="KW-0456">Lyase</keyword>
<dbReference type="Pfam" id="PF01081">
    <property type="entry name" value="Aldolase"/>
    <property type="match status" value="1"/>
</dbReference>
<evidence type="ECO:0000256" key="2">
    <source>
        <dbReference type="ARBA" id="ARBA00006906"/>
    </source>
</evidence>
<protein>
    <submittedName>
        <fullName evidence="6">Bifunctional 4-hydroxy-2-oxoglutarate aldolase/2-dehydro-3-deoxy-phosphogluconate aldolase</fullName>
    </submittedName>
</protein>
<dbReference type="EMBL" id="VUMN01000004">
    <property type="protein sequence ID" value="MSS57861.1"/>
    <property type="molecule type" value="Genomic_DNA"/>
</dbReference>
<name>A0A7X2TFV7_9FIRM</name>